<feature type="coiled-coil region" evidence="10">
    <location>
        <begin position="1165"/>
        <end position="1192"/>
    </location>
</feature>
<evidence type="ECO:0000313" key="14">
    <source>
        <dbReference type="Proteomes" id="UP000041254"/>
    </source>
</evidence>
<dbReference type="VEuPathDB" id="CryptoDB:Vbra_18912"/>
<dbReference type="PROSITE" id="PS00411">
    <property type="entry name" value="KINESIN_MOTOR_1"/>
    <property type="match status" value="1"/>
</dbReference>
<comment type="subcellular location">
    <subcellularLocation>
        <location evidence="1">Cytoplasm</location>
        <location evidence="1">Cytoskeleton</location>
    </subcellularLocation>
</comment>
<sequence length="1204" mass="133925">MVDDEEAPQGVTVAVRVRPMWVNGREKGCKNVVLMDGNVTKIINPEDEDEEPREYAFDKSYWSHDRYKDRGDGVFVPDSEDSPYADQDMVWDELGSIILGKAMQGFNCTVFAYGQSGAGKSYSVVGYHPNVGIVPRCLKELFRIADENQDPKIKYQMEIAMVEIYMDEVYDLLVPRTKTRHPLKVFIYKGEVMIYDPKDRKNKDKIWKACKDYQQAEAFRQMGDKARTVRPTGMNPSSSRAHTVFIVRFTKRRKEGEAWIDEFRSKINLVDLAGSERPADTGLTGIGLEEGVAINSSLSSLGRVMKQLVDGTRVNYRSCRLTEVLAESLNGKAITIMIAALSPADINYNDTVSTLRFADNAKKMPVVAKKQLSPTEQLIQNLKAENDKLKALLKKAGITMESDEDTDATPEDLKKATNDAKAAADSKAADKDRAAKEAQQASQLAEAKAKEAQTAKAIAARAQSIAEDDVKEKAVAAMSLRRQAADESNAETKAELERKAAEAEENLMQAEAKAAAAPAEADEQMKKLEDEMAEAQRVAKSKLAEANRRAAEAEEARIEAEEAAEVASMQLNELMERKRAVEIMLADQQQDFAEKLAESEAKAKEMMAAMHDMGLSVKEIMAAFGEHADIDENDPYLFNLAEDPLDAGALLYALPDGQTKVKRLVAGDTEKAIKLEGHSVQPHHATFENTKKGCSITPEGKAVTFVNGEPLTAKRRLEHGDRLILGNEFAFRLVVPSKKQEREKKKVAEGEIYDWDACFEELAKANDVDIERDIAELRSKLDCEYKEKQQQLEKEKAALEAQLARERAKFQAEMEQLKRQRAEGQASDEIDDNEETQRMSFDALARQLMEQKEEVEKTLKDQANLASITRAHTAIDTDLRVVRSQMRELQPRLVEANRISKALSIGVKYSFKLLDVKVPSTKRGKKQGGAEGEGERRVVLQIMAEKTGERKLWTQDKFNRRLVRMVRIADMDEPPAESDEDSDPFWDHTDHILVGSCAVGLRPLLTLTPIDEEVKIHSVDGHVTGIIHVSITAVDSGGKTITKPLTDPQHLLGQSVAFRVHIETLSGLPLNVTHLFCRYSWFQSEGLSHSSYFTGRTVDHSAVFDVPKVEQPLLGFFTEKPMLIQVRTFEADAMRSAIDAMAAVGGPSPSVAAAAAAAGADSPIVRELQQEIEQLKREKADLQKRLQRTGAGNTAQKSECCCVM</sequence>
<dbReference type="STRING" id="1169540.A0A0G4GWH1"/>
<protein>
    <recommendedName>
        <fullName evidence="12">Kinesin motor domain-containing protein</fullName>
    </recommendedName>
</protein>
<comment type="similarity">
    <text evidence="9">Belongs to the TRAFAC class myosin-kinesin ATPase superfamily. Kinesin family.</text>
</comment>
<dbReference type="PROSITE" id="PS50067">
    <property type="entry name" value="KINESIN_MOTOR_2"/>
    <property type="match status" value="1"/>
</dbReference>
<dbReference type="GO" id="GO:0005524">
    <property type="term" value="F:ATP binding"/>
    <property type="evidence" value="ECO:0007669"/>
    <property type="project" value="UniProtKB-UniRule"/>
</dbReference>
<dbReference type="Gene3D" id="2.60.200.20">
    <property type="match status" value="1"/>
</dbReference>
<keyword evidence="6 10" id="KW-0175">Coiled coil</keyword>
<keyword evidence="4 9" id="KW-0547">Nucleotide-binding</keyword>
<feature type="coiled-coil region" evidence="10">
    <location>
        <begin position="482"/>
        <end position="591"/>
    </location>
</feature>
<evidence type="ECO:0000256" key="7">
    <source>
        <dbReference type="ARBA" id="ARBA00023175"/>
    </source>
</evidence>
<dbReference type="InterPro" id="IPR032405">
    <property type="entry name" value="Kinesin_assoc"/>
</dbReference>
<organism evidence="13 14">
    <name type="scientific">Vitrella brassicaformis (strain CCMP3155)</name>
    <dbReference type="NCBI Taxonomy" id="1169540"/>
    <lineage>
        <taxon>Eukaryota</taxon>
        <taxon>Sar</taxon>
        <taxon>Alveolata</taxon>
        <taxon>Colpodellida</taxon>
        <taxon>Vitrellaceae</taxon>
        <taxon>Vitrella</taxon>
    </lineage>
</organism>
<feature type="coiled-coil region" evidence="10">
    <location>
        <begin position="774"/>
        <end position="865"/>
    </location>
</feature>
<evidence type="ECO:0000256" key="10">
    <source>
        <dbReference type="SAM" id="Coils"/>
    </source>
</evidence>
<dbReference type="InParanoid" id="A0A0G4GWH1"/>
<keyword evidence="7 9" id="KW-0505">Motor protein</keyword>
<name>A0A0G4GWH1_VITBC</name>
<dbReference type="OrthoDB" id="427404at2759"/>
<feature type="compositionally biased region" description="Basic and acidic residues" evidence="11">
    <location>
        <begin position="411"/>
        <end position="429"/>
    </location>
</feature>
<feature type="region of interest" description="Disordered" evidence="11">
    <location>
        <begin position="400"/>
        <end position="429"/>
    </location>
</feature>
<dbReference type="SUPFAM" id="SSF52540">
    <property type="entry name" value="P-loop containing nucleoside triphosphate hydrolases"/>
    <property type="match status" value="1"/>
</dbReference>
<dbReference type="Gene3D" id="3.40.850.10">
    <property type="entry name" value="Kinesin motor domain"/>
    <property type="match status" value="1"/>
</dbReference>
<evidence type="ECO:0000256" key="6">
    <source>
        <dbReference type="ARBA" id="ARBA00023054"/>
    </source>
</evidence>
<dbReference type="AlphaFoldDB" id="A0A0G4GWH1"/>
<evidence type="ECO:0000256" key="9">
    <source>
        <dbReference type="PROSITE-ProRule" id="PRU00283"/>
    </source>
</evidence>
<keyword evidence="14" id="KW-1185">Reference proteome</keyword>
<dbReference type="InterPro" id="IPR019821">
    <property type="entry name" value="Kinesin_motor_CS"/>
</dbReference>
<dbReference type="InterPro" id="IPR008984">
    <property type="entry name" value="SMAD_FHA_dom_sf"/>
</dbReference>
<dbReference type="OMA" id="SYSIMGY"/>
<feature type="binding site" evidence="9">
    <location>
        <begin position="114"/>
        <end position="121"/>
    </location>
    <ligand>
        <name>ATP</name>
        <dbReference type="ChEBI" id="CHEBI:30616"/>
    </ligand>
</feature>
<dbReference type="Proteomes" id="UP000041254">
    <property type="component" value="Unassembled WGS sequence"/>
</dbReference>
<evidence type="ECO:0000256" key="1">
    <source>
        <dbReference type="ARBA" id="ARBA00004245"/>
    </source>
</evidence>
<evidence type="ECO:0000259" key="12">
    <source>
        <dbReference type="PROSITE" id="PS50067"/>
    </source>
</evidence>
<evidence type="ECO:0000256" key="5">
    <source>
        <dbReference type="ARBA" id="ARBA00022840"/>
    </source>
</evidence>
<dbReference type="EMBL" id="CDMY01000850">
    <property type="protein sequence ID" value="CEM35326.1"/>
    <property type="molecule type" value="Genomic_DNA"/>
</dbReference>
<evidence type="ECO:0000256" key="8">
    <source>
        <dbReference type="ARBA" id="ARBA00023212"/>
    </source>
</evidence>
<dbReference type="PhylomeDB" id="A0A0G4GWH1"/>
<dbReference type="InterPro" id="IPR027417">
    <property type="entry name" value="P-loop_NTPase"/>
</dbReference>
<evidence type="ECO:0000313" key="13">
    <source>
        <dbReference type="EMBL" id="CEM35326.1"/>
    </source>
</evidence>
<keyword evidence="3" id="KW-0493">Microtubule</keyword>
<evidence type="ECO:0000256" key="11">
    <source>
        <dbReference type="SAM" id="MobiDB-lite"/>
    </source>
</evidence>
<dbReference type="GO" id="GO:0005874">
    <property type="term" value="C:microtubule"/>
    <property type="evidence" value="ECO:0007669"/>
    <property type="project" value="UniProtKB-KW"/>
</dbReference>
<dbReference type="InterPro" id="IPR036961">
    <property type="entry name" value="Kinesin_motor_dom_sf"/>
</dbReference>
<evidence type="ECO:0000256" key="4">
    <source>
        <dbReference type="ARBA" id="ARBA00022741"/>
    </source>
</evidence>
<dbReference type="GO" id="GO:0003777">
    <property type="term" value="F:microtubule motor activity"/>
    <property type="evidence" value="ECO:0007669"/>
    <property type="project" value="InterPro"/>
</dbReference>
<keyword evidence="5 9" id="KW-0067">ATP-binding</keyword>
<accession>A0A0G4GWH1</accession>
<keyword evidence="8" id="KW-0206">Cytoskeleton</keyword>
<evidence type="ECO:0000256" key="2">
    <source>
        <dbReference type="ARBA" id="ARBA00022490"/>
    </source>
</evidence>
<dbReference type="InterPro" id="IPR001752">
    <property type="entry name" value="Kinesin_motor_dom"/>
</dbReference>
<keyword evidence="2" id="KW-0963">Cytoplasm</keyword>
<feature type="domain" description="Kinesin motor" evidence="12">
    <location>
        <begin position="10"/>
        <end position="364"/>
    </location>
</feature>
<dbReference type="InterPro" id="IPR000253">
    <property type="entry name" value="FHA_dom"/>
</dbReference>
<gene>
    <name evidence="13" type="ORF">Vbra_18912</name>
</gene>
<proteinExistence type="inferred from homology"/>
<dbReference type="Pfam" id="PF16183">
    <property type="entry name" value="Kinesin_assoc"/>
    <property type="match status" value="1"/>
</dbReference>
<dbReference type="Pfam" id="PF00498">
    <property type="entry name" value="FHA"/>
    <property type="match status" value="1"/>
</dbReference>
<dbReference type="SMART" id="SM00129">
    <property type="entry name" value="KISc"/>
    <property type="match status" value="1"/>
</dbReference>
<feature type="compositionally biased region" description="Acidic residues" evidence="11">
    <location>
        <begin position="401"/>
        <end position="410"/>
    </location>
</feature>
<dbReference type="GO" id="GO:0007018">
    <property type="term" value="P:microtubule-based movement"/>
    <property type="evidence" value="ECO:0007669"/>
    <property type="project" value="InterPro"/>
</dbReference>
<reference evidence="13 14" key="1">
    <citation type="submission" date="2014-11" db="EMBL/GenBank/DDBJ databases">
        <authorList>
            <person name="Zhu J."/>
            <person name="Qi W."/>
            <person name="Song R."/>
        </authorList>
    </citation>
    <scope>NUCLEOTIDE SEQUENCE [LARGE SCALE GENOMIC DNA]</scope>
</reference>
<evidence type="ECO:0000256" key="3">
    <source>
        <dbReference type="ARBA" id="ARBA00022701"/>
    </source>
</evidence>
<dbReference type="Pfam" id="PF00225">
    <property type="entry name" value="Kinesin"/>
    <property type="match status" value="1"/>
</dbReference>
<dbReference type="GO" id="GO:0008017">
    <property type="term" value="F:microtubule binding"/>
    <property type="evidence" value="ECO:0007669"/>
    <property type="project" value="InterPro"/>
</dbReference>
<dbReference type="PANTHER" id="PTHR47117">
    <property type="entry name" value="STAR-RELATED LIPID TRANSFER PROTEIN 9"/>
    <property type="match status" value="1"/>
</dbReference>
<dbReference type="SUPFAM" id="SSF49879">
    <property type="entry name" value="SMAD/FHA domain"/>
    <property type="match status" value="1"/>
</dbReference>
<dbReference type="PRINTS" id="PR00380">
    <property type="entry name" value="KINESINHEAVY"/>
</dbReference>